<proteinExistence type="predicted"/>
<comment type="caution">
    <text evidence="1">The sequence shown here is derived from an EMBL/GenBank/DDBJ whole genome shotgun (WGS) entry which is preliminary data.</text>
</comment>
<evidence type="ECO:0000313" key="2">
    <source>
        <dbReference type="Proteomes" id="UP000322245"/>
    </source>
</evidence>
<organism evidence="1 2">
    <name type="scientific">Cryptococcus floricola</name>
    <dbReference type="NCBI Taxonomy" id="2591691"/>
    <lineage>
        <taxon>Eukaryota</taxon>
        <taxon>Fungi</taxon>
        <taxon>Dikarya</taxon>
        <taxon>Basidiomycota</taxon>
        <taxon>Agaricomycotina</taxon>
        <taxon>Tremellomycetes</taxon>
        <taxon>Tremellales</taxon>
        <taxon>Cryptococcaceae</taxon>
        <taxon>Cryptococcus</taxon>
    </lineage>
</organism>
<name>A0A5D3AMA1_9TREE</name>
<dbReference type="AlphaFoldDB" id="A0A5D3AMA1"/>
<evidence type="ECO:0000313" key="1">
    <source>
        <dbReference type="EMBL" id="TYJ51994.1"/>
    </source>
</evidence>
<dbReference type="Proteomes" id="UP000322245">
    <property type="component" value="Unassembled WGS sequence"/>
</dbReference>
<sequence length="202" mass="21836">MSVNTEDYGVTSHPCRTCTGSLSRFRHTNTADGSHWSTTVCTNQSCAAREQDQTQTIRSANPLRNVSVRQAQGGGSASAARTTSMSTTSVGHSTICPACSRQVAPTSVSAYKGEHRAGAELLASQLYCDYKAFSWHTANGLNDLEWTSLQPSASYYNDPLGAREVARGEAAVDDGEKPDCSARDMWRDQLIHHPGEVASTYR</sequence>
<reference evidence="1 2" key="1">
    <citation type="submission" date="2017-05" db="EMBL/GenBank/DDBJ databases">
        <title>The Genome Sequence of Tsuchiyaea wingfieldii DSM 27421.</title>
        <authorList>
            <person name="Cuomo C."/>
            <person name="Passer A."/>
            <person name="Billmyre B."/>
            <person name="Heitman J."/>
        </authorList>
    </citation>
    <scope>NUCLEOTIDE SEQUENCE [LARGE SCALE GENOMIC DNA]</scope>
    <source>
        <strain evidence="1 2">DSM 27421</strain>
    </source>
</reference>
<keyword evidence="2" id="KW-1185">Reference proteome</keyword>
<accession>A0A5D3AMA1</accession>
<dbReference type="EMBL" id="NIDF01000165">
    <property type="protein sequence ID" value="TYJ51994.1"/>
    <property type="molecule type" value="Genomic_DNA"/>
</dbReference>
<protein>
    <submittedName>
        <fullName evidence="1">Uncharacterized protein</fullName>
    </submittedName>
</protein>
<gene>
    <name evidence="1" type="ORF">B9479_007397</name>
</gene>